<dbReference type="Pfam" id="PF00227">
    <property type="entry name" value="Proteasome"/>
    <property type="match status" value="1"/>
</dbReference>
<evidence type="ECO:0000313" key="2">
    <source>
        <dbReference type="Proteomes" id="UP000483432"/>
    </source>
</evidence>
<dbReference type="InterPro" id="IPR029055">
    <property type="entry name" value="Ntn_hydrolases_N"/>
</dbReference>
<organism evidence="1 2">
    <name type="scientific">Sulfuriferula multivorans</name>
    <dbReference type="NCBI Taxonomy" id="1559896"/>
    <lineage>
        <taxon>Bacteria</taxon>
        <taxon>Pseudomonadati</taxon>
        <taxon>Pseudomonadota</taxon>
        <taxon>Betaproteobacteria</taxon>
        <taxon>Nitrosomonadales</taxon>
        <taxon>Sulfuricellaceae</taxon>
        <taxon>Sulfuriferula</taxon>
    </lineage>
</organism>
<dbReference type="GO" id="GO:0051603">
    <property type="term" value="P:proteolysis involved in protein catabolic process"/>
    <property type="evidence" value="ECO:0007669"/>
    <property type="project" value="InterPro"/>
</dbReference>
<dbReference type="SUPFAM" id="SSF56235">
    <property type="entry name" value="N-terminal nucleophile aminohydrolases (Ntn hydrolases)"/>
    <property type="match status" value="1"/>
</dbReference>
<sequence>MTYCVAIKTDSGLIFASDSLTNAGIDHVSSYSKMHTFVKPGSHLFVLLAAGNLATTQSVVKRLQDDEKMGTLPNLSSVQTMSEAVNYVGTVSSDVQRIQAERDTASTNFEATFIFGGQIAGQPHEIYMIYPQGNHIHESDARPFLQIGEAKYGKPILDRVVRHNTTLEQAARCALVSINSTIRSNLTVGPPVELMIYSSNMLDMGRHMVFKENDPYYRSLGDAWNEGLRMALNSLPAFEWEQNLQPVQVVAKGNDNDEQMRG</sequence>
<dbReference type="PIRSF" id="PIRSF009120">
    <property type="entry name" value="UCP009120_prtse"/>
    <property type="match status" value="1"/>
</dbReference>
<protein>
    <submittedName>
        <fullName evidence="1">Peptidase</fullName>
    </submittedName>
</protein>
<dbReference type="Proteomes" id="UP000483432">
    <property type="component" value="Unassembled WGS sequence"/>
</dbReference>
<dbReference type="EMBL" id="JAAFGW010000021">
    <property type="protein sequence ID" value="NDP47268.1"/>
    <property type="molecule type" value="Genomic_DNA"/>
</dbReference>
<evidence type="ECO:0000313" key="1">
    <source>
        <dbReference type="EMBL" id="NDP47268.1"/>
    </source>
</evidence>
<gene>
    <name evidence="1" type="ORF">GZ085_02550</name>
</gene>
<dbReference type="Gene3D" id="3.60.20.10">
    <property type="entry name" value="Glutamine Phosphoribosylpyrophosphate, subunit 1, domain 1"/>
    <property type="match status" value="1"/>
</dbReference>
<proteinExistence type="predicted"/>
<dbReference type="InterPro" id="IPR016545">
    <property type="entry name" value="UCP009120_prtse"/>
</dbReference>
<dbReference type="InterPro" id="IPR001353">
    <property type="entry name" value="Proteasome_sua/b"/>
</dbReference>
<accession>A0A7C9P8B9</accession>
<dbReference type="GO" id="GO:0005839">
    <property type="term" value="C:proteasome core complex"/>
    <property type="evidence" value="ECO:0007669"/>
    <property type="project" value="InterPro"/>
</dbReference>
<reference evidence="1 2" key="1">
    <citation type="submission" date="2019-09" db="EMBL/GenBank/DDBJ databases">
        <title>H2 Metabolism Revealed by Metagenomic Analysis in Subglacial Sediment of East Antarctica.</title>
        <authorList>
            <person name="Yang Z."/>
            <person name="Zhang Y."/>
            <person name="Lv Y."/>
            <person name="Yan W."/>
            <person name="Xiao X."/>
            <person name="Sun B."/>
            <person name="Ma H."/>
        </authorList>
    </citation>
    <scope>NUCLEOTIDE SEQUENCE [LARGE SCALE GENOMIC DNA]</scope>
    <source>
        <strain evidence="1">Bin2_2</strain>
    </source>
</reference>
<dbReference type="AlphaFoldDB" id="A0A7C9P8B9"/>
<name>A0A7C9P8B9_9PROT</name>
<comment type="caution">
    <text evidence="1">The sequence shown here is derived from an EMBL/GenBank/DDBJ whole genome shotgun (WGS) entry which is preliminary data.</text>
</comment>